<dbReference type="GO" id="GO:0022857">
    <property type="term" value="F:transmembrane transporter activity"/>
    <property type="evidence" value="ECO:0007669"/>
    <property type="project" value="InterPro"/>
</dbReference>
<feature type="transmembrane region" description="Helical" evidence="10">
    <location>
        <begin position="150"/>
        <end position="169"/>
    </location>
</feature>
<feature type="transmembrane region" description="Helical" evidence="10">
    <location>
        <begin position="634"/>
        <end position="652"/>
    </location>
</feature>
<evidence type="ECO:0000256" key="2">
    <source>
        <dbReference type="ARBA" id="ARBA00005982"/>
    </source>
</evidence>
<keyword evidence="8 10" id="KW-0472">Membrane</keyword>
<dbReference type="Proteomes" id="UP000801492">
    <property type="component" value="Unassembled WGS sequence"/>
</dbReference>
<dbReference type="GO" id="GO:0015031">
    <property type="term" value="P:protein transport"/>
    <property type="evidence" value="ECO:0007669"/>
    <property type="project" value="UniProtKB-KW"/>
</dbReference>
<feature type="transmembrane region" description="Helical" evidence="10">
    <location>
        <begin position="607"/>
        <end position="628"/>
    </location>
</feature>
<dbReference type="InterPro" id="IPR018456">
    <property type="entry name" value="PTR2_symporter_CS"/>
</dbReference>
<dbReference type="SUPFAM" id="SSF103473">
    <property type="entry name" value="MFS general substrate transporter"/>
    <property type="match status" value="1"/>
</dbReference>
<sequence length="662" mass="74520">MSEPKGMPKSIPFLIANEFCERFNYYGLRAVMSIYITEELGFTEREAAIIYHFFAMLVFTLPVFGAIISDSWWGKFNTILYISLIYAVGNVVLAASAVGPLNLPPRAFFLLGLFLIAVGTGGIKPCVSAFGGDQFNLPGQERELETFFHLFYFSINCGSFLASFLTPVLRKHVHCFNKNSCYPLAYVVPGVLMILAVIFFIIGKPLYRIKMPEGNMIVKISRCIGNAIKMKWKSRKSGVKKEHWLDYAKEEHGEKMVNDLKTALKVLVLYIPIPLFWALFEQLATSWIFQARRMNGELGDWYTILPDQTQIINPLIVLILIPLFNYVLYPLGNKIGVMTKPLQRMGCGGFLSAASYVITAFVALALETEYPVLPRDGNAQLRIFNVLPCEITVECQQLNNGLPIKLPTFAQFTSINIPVTGTNKFSYSMTGSCSSAKGEFSITEKEAAAYYFKENNKEPTYLKDDVDKLVNANPNVRTVINLNEKITGNTPVVYLDKSDKEMVRFDASDMELHEHPLPGWYTLKIGNFKTKFKFGLGGVYSVMAIVESADKFNADSVIVTNPNKIHMLAMIPQYTVITAGEVMFSITGLEFAYSQAPTSMKSVMQACWLLTFAFGQVFVVVIEAMHFFDLPSSMFFLYATIMTADMLLFIVLSMRYKYVVQE</sequence>
<feature type="transmembrane region" description="Helical" evidence="10">
    <location>
        <begin position="267"/>
        <end position="289"/>
    </location>
</feature>
<evidence type="ECO:0000256" key="8">
    <source>
        <dbReference type="ARBA" id="ARBA00023136"/>
    </source>
</evidence>
<accession>A0A8K0C3D0</accession>
<evidence type="ECO:0000256" key="5">
    <source>
        <dbReference type="ARBA" id="ARBA00022856"/>
    </source>
</evidence>
<dbReference type="PANTHER" id="PTHR11654">
    <property type="entry name" value="OLIGOPEPTIDE TRANSPORTER-RELATED"/>
    <property type="match status" value="1"/>
</dbReference>
<proteinExistence type="inferred from homology"/>
<comment type="similarity">
    <text evidence="2">Belongs to the major facilitator superfamily. Proton-dependent oligopeptide transporter (POT/PTR) (TC 2.A.17) family.</text>
</comment>
<dbReference type="Gene3D" id="1.20.1250.20">
    <property type="entry name" value="MFS general substrate transporter like domains"/>
    <property type="match status" value="2"/>
</dbReference>
<keyword evidence="12" id="KW-1185">Reference proteome</keyword>
<comment type="caution">
    <text evidence="11">The sequence shown here is derived from an EMBL/GenBank/DDBJ whole genome shotgun (WGS) entry which is preliminary data.</text>
</comment>
<dbReference type="AlphaFoldDB" id="A0A8K0C3D0"/>
<keyword evidence="3" id="KW-0813">Transport</keyword>
<dbReference type="CDD" id="cd17347">
    <property type="entry name" value="MFS_SLC15A1_2_like"/>
    <property type="match status" value="1"/>
</dbReference>
<feature type="transmembrane region" description="Helical" evidence="10">
    <location>
        <begin position="349"/>
        <end position="366"/>
    </location>
</feature>
<dbReference type="InterPro" id="IPR000109">
    <property type="entry name" value="POT_fam"/>
</dbReference>
<feature type="transmembrane region" description="Helical" evidence="10">
    <location>
        <begin position="310"/>
        <end position="329"/>
    </location>
</feature>
<evidence type="ECO:0000256" key="3">
    <source>
        <dbReference type="ARBA" id="ARBA00022448"/>
    </source>
</evidence>
<gene>
    <name evidence="11" type="ORF">ILUMI_27551</name>
</gene>
<organism evidence="11 12">
    <name type="scientific">Ignelater luminosus</name>
    <name type="common">Cucubano</name>
    <name type="synonym">Pyrophorus luminosus</name>
    <dbReference type="NCBI Taxonomy" id="2038154"/>
    <lineage>
        <taxon>Eukaryota</taxon>
        <taxon>Metazoa</taxon>
        <taxon>Ecdysozoa</taxon>
        <taxon>Arthropoda</taxon>
        <taxon>Hexapoda</taxon>
        <taxon>Insecta</taxon>
        <taxon>Pterygota</taxon>
        <taxon>Neoptera</taxon>
        <taxon>Endopterygota</taxon>
        <taxon>Coleoptera</taxon>
        <taxon>Polyphaga</taxon>
        <taxon>Elateriformia</taxon>
        <taxon>Elateroidea</taxon>
        <taxon>Elateridae</taxon>
        <taxon>Agrypninae</taxon>
        <taxon>Pyrophorini</taxon>
        <taxon>Ignelater</taxon>
    </lineage>
</organism>
<evidence type="ECO:0000313" key="11">
    <source>
        <dbReference type="EMBL" id="KAF2878618.1"/>
    </source>
</evidence>
<dbReference type="GO" id="GO:0006857">
    <property type="term" value="P:oligopeptide transport"/>
    <property type="evidence" value="ECO:0007669"/>
    <property type="project" value="InterPro"/>
</dbReference>
<evidence type="ECO:0000256" key="9">
    <source>
        <dbReference type="ARBA" id="ARBA00078114"/>
    </source>
</evidence>
<evidence type="ECO:0000256" key="4">
    <source>
        <dbReference type="ARBA" id="ARBA00022692"/>
    </source>
</evidence>
<feature type="transmembrane region" description="Helical" evidence="10">
    <location>
        <begin position="49"/>
        <end position="68"/>
    </location>
</feature>
<feature type="transmembrane region" description="Helical" evidence="10">
    <location>
        <begin position="181"/>
        <end position="202"/>
    </location>
</feature>
<evidence type="ECO:0000256" key="1">
    <source>
        <dbReference type="ARBA" id="ARBA00004141"/>
    </source>
</evidence>
<dbReference type="InterPro" id="IPR036259">
    <property type="entry name" value="MFS_trans_sf"/>
</dbReference>
<dbReference type="Pfam" id="PF00854">
    <property type="entry name" value="PTR2"/>
    <property type="match status" value="2"/>
</dbReference>
<name>A0A8K0C3D0_IGNLU</name>
<dbReference type="OrthoDB" id="8904098at2759"/>
<reference evidence="11" key="1">
    <citation type="submission" date="2019-08" db="EMBL/GenBank/DDBJ databases">
        <title>The genome of the North American firefly Photinus pyralis.</title>
        <authorList>
            <consortium name="Photinus pyralis genome working group"/>
            <person name="Fallon T.R."/>
            <person name="Sander Lower S.E."/>
            <person name="Weng J.-K."/>
        </authorList>
    </citation>
    <scope>NUCLEOTIDE SEQUENCE</scope>
    <source>
        <strain evidence="11">TRF0915ILg1</strain>
        <tissue evidence="11">Whole body</tissue>
    </source>
</reference>
<dbReference type="EMBL" id="VTPC01091320">
    <property type="protein sequence ID" value="KAF2878618.1"/>
    <property type="molecule type" value="Genomic_DNA"/>
</dbReference>
<dbReference type="FunFam" id="1.20.1250.20:FF:000049">
    <property type="entry name" value="Solute carrier family 15 member 2"/>
    <property type="match status" value="1"/>
</dbReference>
<keyword evidence="4 10" id="KW-0812">Transmembrane</keyword>
<protein>
    <recommendedName>
        <fullName evidence="9">Oligopeptide transporter 1</fullName>
    </recommendedName>
</protein>
<evidence type="ECO:0000256" key="6">
    <source>
        <dbReference type="ARBA" id="ARBA00022927"/>
    </source>
</evidence>
<feature type="transmembrane region" description="Helical" evidence="10">
    <location>
        <begin position="80"/>
        <end position="101"/>
    </location>
</feature>
<evidence type="ECO:0000256" key="7">
    <source>
        <dbReference type="ARBA" id="ARBA00022989"/>
    </source>
</evidence>
<evidence type="ECO:0000256" key="10">
    <source>
        <dbReference type="SAM" id="Phobius"/>
    </source>
</evidence>
<keyword evidence="5" id="KW-0571">Peptide transport</keyword>
<comment type="subcellular location">
    <subcellularLocation>
        <location evidence="1">Membrane</location>
        <topology evidence="1">Multi-pass membrane protein</topology>
    </subcellularLocation>
</comment>
<dbReference type="GO" id="GO:0016020">
    <property type="term" value="C:membrane"/>
    <property type="evidence" value="ECO:0007669"/>
    <property type="project" value="UniProtKB-SubCell"/>
</dbReference>
<evidence type="ECO:0000313" key="12">
    <source>
        <dbReference type="Proteomes" id="UP000801492"/>
    </source>
</evidence>
<keyword evidence="6" id="KW-0653">Protein transport</keyword>
<keyword evidence="7 10" id="KW-1133">Transmembrane helix</keyword>
<dbReference type="PROSITE" id="PS01022">
    <property type="entry name" value="PTR2_1"/>
    <property type="match status" value="1"/>
</dbReference>
<feature type="transmembrane region" description="Helical" evidence="10">
    <location>
        <begin position="108"/>
        <end position="130"/>
    </location>
</feature>